<protein>
    <submittedName>
        <fullName evidence="14">LPXTG cell wall anchor domain protein</fullName>
    </submittedName>
</protein>
<dbReference type="RefSeq" id="WP_052139363.1">
    <property type="nucleotide sequence ID" value="NZ_CP006905.1"/>
</dbReference>
<feature type="domain" description="Glycoside hydrolase family 2 catalytic" evidence="8">
    <location>
        <begin position="326"/>
        <end position="529"/>
    </location>
</feature>
<dbReference type="Gene3D" id="2.60.40.10">
    <property type="entry name" value="Immunoglobulins"/>
    <property type="match status" value="3"/>
</dbReference>
<keyword evidence="6" id="KW-0732">Signal</keyword>
<dbReference type="InterPro" id="IPR008979">
    <property type="entry name" value="Galactose-bd-like_sf"/>
</dbReference>
<dbReference type="Pfam" id="PF02836">
    <property type="entry name" value="Glyco_hydro_2_C"/>
    <property type="match status" value="1"/>
</dbReference>
<dbReference type="Pfam" id="PF07554">
    <property type="entry name" value="FIVAR"/>
    <property type="match status" value="3"/>
</dbReference>
<dbReference type="Proteomes" id="UP000030635">
    <property type="component" value="Chromosome"/>
</dbReference>
<feature type="domain" description="Beta-galactosidase-like galactose-binding" evidence="13">
    <location>
        <begin position="1047"/>
        <end position="1118"/>
    </location>
</feature>
<dbReference type="PRINTS" id="PR00132">
    <property type="entry name" value="GLHYDRLASE2"/>
</dbReference>
<dbReference type="InterPro" id="IPR006104">
    <property type="entry name" value="Glyco_hydro_2_N"/>
</dbReference>
<dbReference type="InterPro" id="IPR008964">
    <property type="entry name" value="Invasin/intimin_cell_adhesion"/>
</dbReference>
<evidence type="ECO:0000259" key="13">
    <source>
        <dbReference type="Pfam" id="PF21606"/>
    </source>
</evidence>
<feature type="domain" description="Bacterial Ig-like" evidence="10">
    <location>
        <begin position="1441"/>
        <end position="1496"/>
    </location>
</feature>
<feature type="transmembrane region" description="Helical" evidence="5">
    <location>
        <begin position="2057"/>
        <end position="2077"/>
    </location>
</feature>
<keyword evidence="5" id="KW-1133">Transmembrane helix</keyword>
<dbReference type="InterPro" id="IPR017853">
    <property type="entry name" value="GH"/>
</dbReference>
<dbReference type="InterPro" id="IPR036156">
    <property type="entry name" value="Beta-gal/glucu_dom_sf"/>
</dbReference>
<dbReference type="PANTHER" id="PTHR42732">
    <property type="entry name" value="BETA-GALACTOSIDASE"/>
    <property type="match status" value="1"/>
</dbReference>
<dbReference type="Gene3D" id="3.20.20.80">
    <property type="entry name" value="Glycosidases"/>
    <property type="match status" value="1"/>
</dbReference>
<evidence type="ECO:0000256" key="6">
    <source>
        <dbReference type="SAM" id="SignalP"/>
    </source>
</evidence>
<evidence type="ECO:0000256" key="2">
    <source>
        <dbReference type="ARBA" id="ARBA00022801"/>
    </source>
</evidence>
<dbReference type="Gene3D" id="2.60.120.260">
    <property type="entry name" value="Galactose-binding domain-like"/>
    <property type="match status" value="3"/>
</dbReference>
<feature type="compositionally biased region" description="Acidic residues" evidence="4">
    <location>
        <begin position="1998"/>
        <end position="2007"/>
    </location>
</feature>
<dbReference type="Gene3D" id="1.20.1270.70">
    <property type="entry name" value="Designed single chain three-helix bundle"/>
    <property type="match status" value="1"/>
</dbReference>
<sequence>MKCKKILGALLSLSIIVTSSGVTALADIIKEGGKNPVSKVLTEQKERSMLFNDGWTFNLGDVQGAKDKEFNDDSWRKLTLPHDWSIEQDFNKNSPSTHEGGYLDGGIGWYRKTFVLPKSMEGKKISIDFDGVYMDSYVYVNGTQVGNHPYGYTPFSFDITKDLVCDGVTENVISVKVNNKQPSSRWYSGSGIYRDVHLTVTEKVSVDKYGTFVTTPNLEEEYKKGRALVDIKTDILNEESEDKNVKVISTIYDAEGKNVGETSSTELVDKNSERQFSHKVEVKKPKLWSTESGYMYKVVTTVSIDEKVVDEYETDFGMRWFNFSDDNGFFLNGKQMKLQGVCMHHDQGALGAVSNEAAIERQVKILKDMGVNSIRVTHNPASQQLIDICNREGILLIEEAFDTWYDGKKTYDYGRFFEKKSIHGDMTWAEFDIKQMVERGKNAPSIIMWSLGNEIWETNQTKAVQTAKNLNKWVKEVDPTRPTTMGEDKFRMGTGQGTHEAVADIIDVVGFNYAEDNYDSLREKHPKWKIYGSENSSATRSRGVYSHPEQTLQMHTHQDKQQSSYDNDHVGWGKTAEEAWKRDRDRGYISGEYIWTGFDYIGEPTPYYGSYPAKSSYFGAIDTAGFPKDIYYFYQSQWSSKPMVHLLPHWSFENDDSIKVDGDKILVYAYTNANSVDLYYNEDVNSKELGELVATDTYEVTNAGYNGKYKETKEGKLHLEFKVQYKPGKLTAVAKDKNGKEIARDEVKTAKEAKKLNLTADRQVVKANGSDLSYITVDVVDENGTIVPNADNLINFEISGNGKIVGVDNGNAASVERYKDNKRKADHGKALVIVQSDSNEGSFTLTATSEGLSTDNIKVYSVNEEDMDKEEIVGYDVSDIVVPVNGELNLQDKVTALYSNGSKGEVPVTWEEVSSDKLSKAGIFKVTGTTEDSDIPIEVTVIVKDIIGILDSRVLTSVNDKVELPKEVSAIFNDGSIENHPVTWDRELTDEDVNSVKTVEIEGTVEGVSGLKAKLIVTISDKVKMKNIALNEGKDFPKAFTTYEGSDNINNINDGVISKNNSPQNRWTNWGKPGGNYDDYVGIEFSKAYSINKIGLSLYKDHGVEIPSEIIVEYLDGEEWKEVKNQSKKTGFSEEGTEEITFDTVKTSKIRALLKEDTNANKAVGLTEFEVYSNVLVSEGTSLLKEIKVNDKAIENFKEDTKNYAINLPYGSKVPKVTAVAKDNASVFIVPALDVNGTTRIIVIGEDGTNRSTYLIKFKESDPTIESASISLGKENIIEDDIVDIITEAKLQDGNNINKDDLDIKYNVSTKNGAEVQIKDNKLYAYTAGEVSLSAEVTYKGVKKTTNVININIGKNTSEKKIVSYEKVNVDTNKGVKPNLPSKVKANYDVGLSRDVEVKWNDIKEEDYNKYGVFTVEGTVEGQELKPTAKVTVKGISALGNLSIATNKGVAPKLPGTVKAYYTDGTNVDVDVTWADYDKNLLNKEGTFKVEGTVKGTDIKASINVRVSSEAINGDNIALGRNGYDLPMAFASYTNDNKIDSASQDRIEKVNDGVIEHDPNKANNRWSNWKRGDKRTSDWVGVIFGSGVPEMKYINNLEVDFFEDSGTKIPKNYTVEYYVGDEIKLPSNPAHVLDEENSPLNDDNNWKEVTNLTKNPEETSGSATNYLKFDMVKTFALRIKMNATDNMGMGITEIKAYEKKTVLNQDFNTNMIKVNGKDLEGFREDRVDYTLKLKDNEKLPEVTADVTNNASVSVIYTAGQDEKLDVLIKSEDGIKNKTYSLTIERENSTEVNKTALRMAINYAERAEADGALNDVVPAVSKEFKEALKEAKAVYANEDATLEEVDTVFKRLMKAIHMLEFKKGDKEALQGIVDIIDSLEKDNYIESTWTKLEASLKEAKKVLANENAMETEVDNAFENLMKSYLDLRLKPDKSKLEELIKEIKAMDLSKYTKESVENLNKALDNAEKVLKNDAATSEDINNAIKNLTKARNELKENSDDNVNDEDKDEDKNDNSNINKPGDNNSNNGNTSGNNNGGSSSQGQENNSNQGKVPATGGLVSSGILLAGLVSLAGGTAIIRRKRK</sequence>
<evidence type="ECO:0000256" key="3">
    <source>
        <dbReference type="ARBA" id="ARBA00023295"/>
    </source>
</evidence>
<keyword evidence="3" id="KW-0326">Glycosidase</keyword>
<dbReference type="InterPro" id="IPR040605">
    <property type="entry name" value="Glyco_hydro2_dom5"/>
</dbReference>
<dbReference type="InterPro" id="IPR006103">
    <property type="entry name" value="Glyco_hydro_2_cat"/>
</dbReference>
<keyword evidence="15" id="KW-1185">Reference proteome</keyword>
<feature type="domain" description="Beta-galactosidase-like galactose-binding" evidence="13">
    <location>
        <begin position="1529"/>
        <end position="1694"/>
    </location>
</feature>
<proteinExistence type="inferred from homology"/>
<evidence type="ECO:0000256" key="4">
    <source>
        <dbReference type="SAM" id="MobiDB-lite"/>
    </source>
</evidence>
<dbReference type="InterPro" id="IPR049487">
    <property type="entry name" value="BgaA-like_CBM"/>
</dbReference>
<dbReference type="Pfam" id="PF21606">
    <property type="entry name" value="BgaA-like_CBM"/>
    <property type="match status" value="2"/>
</dbReference>
<dbReference type="SUPFAM" id="SSF49373">
    <property type="entry name" value="Invasin/intimin cell-adhesion fragments"/>
    <property type="match status" value="1"/>
</dbReference>
<feature type="domain" description="DUF4982" evidence="11">
    <location>
        <begin position="662"/>
        <end position="743"/>
    </location>
</feature>
<dbReference type="InterPro" id="IPR006102">
    <property type="entry name" value="Ig-like_GH2"/>
</dbReference>
<dbReference type="Pfam" id="PF00703">
    <property type="entry name" value="Glyco_hydro_2"/>
    <property type="match status" value="1"/>
</dbReference>
<comment type="similarity">
    <text evidence="1">Belongs to the glycosyl hydrolase 2 family.</text>
</comment>
<dbReference type="EMBL" id="CP006905">
    <property type="protein sequence ID" value="AIY82906.1"/>
    <property type="molecule type" value="Genomic_DNA"/>
</dbReference>
<feature type="domain" description="Glycosyl hydrolases family 2 sugar binding" evidence="9">
    <location>
        <begin position="106"/>
        <end position="199"/>
    </location>
</feature>
<dbReference type="Pfam" id="PF18565">
    <property type="entry name" value="Glyco_hydro2_C5"/>
    <property type="match status" value="1"/>
</dbReference>
<dbReference type="InterPro" id="IPR013783">
    <property type="entry name" value="Ig-like_fold"/>
</dbReference>
<dbReference type="InterPro" id="IPR032311">
    <property type="entry name" value="DUF4982"/>
</dbReference>
<evidence type="ECO:0000313" key="14">
    <source>
        <dbReference type="EMBL" id="AIY82906.1"/>
    </source>
</evidence>
<keyword evidence="5" id="KW-0472">Membrane</keyword>
<dbReference type="InterPro" id="IPR006101">
    <property type="entry name" value="Glyco_hydro_2"/>
</dbReference>
<evidence type="ECO:0000259" key="12">
    <source>
        <dbReference type="Pfam" id="PF18565"/>
    </source>
</evidence>
<organism evidence="14 15">
    <name type="scientific">Clostridium baratii str. Sullivan</name>
    <dbReference type="NCBI Taxonomy" id="1415775"/>
    <lineage>
        <taxon>Bacteria</taxon>
        <taxon>Bacillati</taxon>
        <taxon>Bacillota</taxon>
        <taxon>Clostridia</taxon>
        <taxon>Eubacteriales</taxon>
        <taxon>Clostridiaceae</taxon>
        <taxon>Clostridium</taxon>
    </lineage>
</organism>
<dbReference type="InterPro" id="IPR011081">
    <property type="entry name" value="Big_4"/>
</dbReference>
<dbReference type="Gene3D" id="1.20.1270.90">
    <property type="entry name" value="AF1782-like"/>
    <property type="match status" value="2"/>
</dbReference>
<dbReference type="PANTHER" id="PTHR42732:SF1">
    <property type="entry name" value="BETA-MANNOSIDASE"/>
    <property type="match status" value="1"/>
</dbReference>
<feature type="chain" id="PRO_5039640214" evidence="6">
    <location>
        <begin position="25"/>
        <end position="2082"/>
    </location>
</feature>
<evidence type="ECO:0000259" key="9">
    <source>
        <dbReference type="Pfam" id="PF02837"/>
    </source>
</evidence>
<feature type="signal peptide" evidence="6">
    <location>
        <begin position="1"/>
        <end position="24"/>
    </location>
</feature>
<name>A0A0A7FVR3_9CLOT</name>
<dbReference type="GO" id="GO:0005975">
    <property type="term" value="P:carbohydrate metabolic process"/>
    <property type="evidence" value="ECO:0007669"/>
    <property type="project" value="InterPro"/>
</dbReference>
<dbReference type="OrthoDB" id="9762066at2"/>
<keyword evidence="2" id="KW-0378">Hydrolase</keyword>
<gene>
    <name evidence="14" type="ORF">U729_413</name>
</gene>
<dbReference type="HOGENOM" id="CLU_000957_0_0_9"/>
<dbReference type="eggNOG" id="COG3250">
    <property type="taxonomic scope" value="Bacteria"/>
</dbReference>
<reference evidence="14 15" key="1">
    <citation type="journal article" date="2015" name="Infect. Genet. Evol.">
        <title>Genomic sequences of six botulinum neurotoxin-producing strains representing three clostridial species illustrate the mobility and diversity of botulinum neurotoxin genes.</title>
        <authorList>
            <person name="Smith T.J."/>
            <person name="Hill K.K."/>
            <person name="Xie G."/>
            <person name="Foley B.T."/>
            <person name="Williamson C.H."/>
            <person name="Foster J.T."/>
            <person name="Johnson S.L."/>
            <person name="Chertkov O."/>
            <person name="Teshima H."/>
            <person name="Gibbons H.S."/>
            <person name="Johnsky L.A."/>
            <person name="Karavis M.A."/>
            <person name="Smith L.A."/>
        </authorList>
    </citation>
    <scope>NUCLEOTIDE SEQUENCE [LARGE SCALE GENOMIC DNA]</scope>
    <source>
        <strain evidence="14">Sullivan</strain>
    </source>
</reference>
<dbReference type="STRING" id="1561.NPD11_2591"/>
<feature type="domain" description="Glycoside hydrolase family 2 immunoglobulin-like beta-sandwich" evidence="7">
    <location>
        <begin position="212"/>
        <end position="319"/>
    </location>
</feature>
<accession>A0A0A7FVR3</accession>
<dbReference type="Pfam" id="PF16355">
    <property type="entry name" value="DUF4982"/>
    <property type="match status" value="1"/>
</dbReference>
<dbReference type="KEGG" id="cbv:U729_413"/>
<feature type="domain" description="Bacterial Ig-like" evidence="10">
    <location>
        <begin position="952"/>
        <end position="1008"/>
    </location>
</feature>
<dbReference type="SUPFAM" id="SSF49785">
    <property type="entry name" value="Galactose-binding domain-like"/>
    <property type="match status" value="2"/>
</dbReference>
<dbReference type="GO" id="GO:0004553">
    <property type="term" value="F:hydrolase activity, hydrolyzing O-glycosyl compounds"/>
    <property type="evidence" value="ECO:0007669"/>
    <property type="project" value="InterPro"/>
</dbReference>
<feature type="domain" description="Glycoside hydrolase family 2" evidence="12">
    <location>
        <begin position="756"/>
        <end position="857"/>
    </location>
</feature>
<evidence type="ECO:0000259" key="7">
    <source>
        <dbReference type="Pfam" id="PF00703"/>
    </source>
</evidence>
<evidence type="ECO:0000259" key="10">
    <source>
        <dbReference type="Pfam" id="PF07532"/>
    </source>
</evidence>
<dbReference type="SUPFAM" id="SSF49303">
    <property type="entry name" value="beta-Galactosidase/glucuronidase domain"/>
    <property type="match status" value="1"/>
</dbReference>
<feature type="compositionally biased region" description="Low complexity" evidence="4">
    <location>
        <begin position="2013"/>
        <end position="2049"/>
    </location>
</feature>
<feature type="domain" description="Bacterial Ig-like" evidence="10">
    <location>
        <begin position="882"/>
        <end position="932"/>
    </location>
</feature>
<evidence type="ECO:0000256" key="1">
    <source>
        <dbReference type="ARBA" id="ARBA00007401"/>
    </source>
</evidence>
<evidence type="ECO:0000313" key="15">
    <source>
        <dbReference type="Proteomes" id="UP000030635"/>
    </source>
</evidence>
<dbReference type="InterPro" id="IPR051913">
    <property type="entry name" value="GH2_Domain-Containing"/>
</dbReference>
<evidence type="ECO:0000259" key="11">
    <source>
        <dbReference type="Pfam" id="PF16355"/>
    </source>
</evidence>
<dbReference type="SUPFAM" id="SSF51445">
    <property type="entry name" value="(Trans)glycosidases"/>
    <property type="match status" value="1"/>
</dbReference>
<keyword evidence="5" id="KW-0812">Transmembrane</keyword>
<dbReference type="Pfam" id="PF07532">
    <property type="entry name" value="Big_4"/>
    <property type="match status" value="4"/>
</dbReference>
<evidence type="ECO:0000256" key="5">
    <source>
        <dbReference type="SAM" id="Phobius"/>
    </source>
</evidence>
<feature type="region of interest" description="Disordered" evidence="4">
    <location>
        <begin position="1990"/>
        <end position="2053"/>
    </location>
</feature>
<feature type="domain" description="Bacterial Ig-like" evidence="10">
    <location>
        <begin position="1366"/>
        <end position="1422"/>
    </location>
</feature>
<dbReference type="Pfam" id="PF02837">
    <property type="entry name" value="Glyco_hydro_2_N"/>
    <property type="match status" value="1"/>
</dbReference>
<evidence type="ECO:0000259" key="8">
    <source>
        <dbReference type="Pfam" id="PF02836"/>
    </source>
</evidence>